<dbReference type="Pfam" id="PF00005">
    <property type="entry name" value="ABC_tran"/>
    <property type="match status" value="1"/>
</dbReference>
<feature type="transmembrane region" description="Helical" evidence="7">
    <location>
        <begin position="83"/>
        <end position="104"/>
    </location>
</feature>
<sequence length="615" mass="68867">MSKMYGGGMPGAGFGRMKFDDSQQKPNISKAMLLRIFKYFKPYWKQTTLVLMILLVSSILGLLPPILIQRIVDHALPDKNMKLLAELVLISLGTTVVSGLLGVLQSYLNSFISQSIVYDMKNQMYSHLQRMPLQFFSAVKQGEVITRMTSDISGIQGVFNSTVINFASNLFVLSTTVATLVIMNWKLAIIGILIVPLFIIPTRKMGNVRWKLAKQTQEKMSEQNHIIQETLSISGYLLMKLFTREEKEYDSFRTINRESTRLQIRESMAGRWFMMILSTFTSLGPMLIYLYGGYLFIQGEITVGAIISFVALLGRIYGPFGQMTNLYVDIKRSVALFERIFDYFDMKPGIVNLPHAKAVDLTLTQRDIVFEDVCFAYQKDKQALQHISFTAASGTMTALVGPSGAGKTTITNLIPRLYELDAGSIRIGGTDIRDMTLDSLRSQIGLVTQDSYLFNGTIRENLLYAGDGASEEEMVEACKAAYIHEFIMGLPEGYDTVVGNRGIKLSGGEKQRISIARVLLKNPSIIIMDEATSSLDTASEYYIQKAMHLLLQDKTSIVIAHRLSTIMAADKILVVQDGTIIEEGNHEELLRNNGVYTDLHSKQFERFSTDSESSI</sequence>
<keyword evidence="2 7" id="KW-0812">Transmembrane</keyword>
<dbReference type="Gene3D" id="1.20.1560.10">
    <property type="entry name" value="ABC transporter type 1, transmembrane domain"/>
    <property type="match status" value="1"/>
</dbReference>
<dbReference type="PROSITE" id="PS00211">
    <property type="entry name" value="ABC_TRANSPORTER_1"/>
    <property type="match status" value="1"/>
</dbReference>
<feature type="transmembrane region" description="Helical" evidence="7">
    <location>
        <begin position="297"/>
        <end position="317"/>
    </location>
</feature>
<evidence type="ECO:0000256" key="2">
    <source>
        <dbReference type="ARBA" id="ARBA00022692"/>
    </source>
</evidence>
<proteinExistence type="predicted"/>
<dbReference type="InterPro" id="IPR003439">
    <property type="entry name" value="ABC_transporter-like_ATP-bd"/>
</dbReference>
<dbReference type="InterPro" id="IPR003593">
    <property type="entry name" value="AAA+_ATPase"/>
</dbReference>
<dbReference type="InterPro" id="IPR027417">
    <property type="entry name" value="P-loop_NTPase"/>
</dbReference>
<gene>
    <name evidence="10" type="ORF">P9847_01270</name>
</gene>
<evidence type="ECO:0000259" key="9">
    <source>
        <dbReference type="PROSITE" id="PS50929"/>
    </source>
</evidence>
<dbReference type="Gene3D" id="3.40.50.300">
    <property type="entry name" value="P-loop containing nucleotide triphosphate hydrolases"/>
    <property type="match status" value="1"/>
</dbReference>
<dbReference type="Proteomes" id="UP001343257">
    <property type="component" value="Unassembled WGS sequence"/>
</dbReference>
<dbReference type="PROSITE" id="PS50893">
    <property type="entry name" value="ABC_TRANSPORTER_2"/>
    <property type="match status" value="1"/>
</dbReference>
<evidence type="ECO:0000256" key="7">
    <source>
        <dbReference type="SAM" id="Phobius"/>
    </source>
</evidence>
<dbReference type="PANTHER" id="PTHR43394:SF1">
    <property type="entry name" value="ATP-BINDING CASSETTE SUB-FAMILY B MEMBER 10, MITOCHONDRIAL"/>
    <property type="match status" value="1"/>
</dbReference>
<dbReference type="PROSITE" id="PS50929">
    <property type="entry name" value="ABC_TM1F"/>
    <property type="match status" value="1"/>
</dbReference>
<dbReference type="SUPFAM" id="SSF90123">
    <property type="entry name" value="ABC transporter transmembrane region"/>
    <property type="match status" value="1"/>
</dbReference>
<dbReference type="Pfam" id="PF00664">
    <property type="entry name" value="ABC_membrane"/>
    <property type="match status" value="1"/>
</dbReference>
<dbReference type="InterPro" id="IPR036640">
    <property type="entry name" value="ABC1_TM_sf"/>
</dbReference>
<accession>A0ABU6PM33</accession>
<dbReference type="InterPro" id="IPR011527">
    <property type="entry name" value="ABC1_TM_dom"/>
</dbReference>
<comment type="subcellular location">
    <subcellularLocation>
        <location evidence="1">Cell membrane</location>
        <topology evidence="1">Multi-pass membrane protein</topology>
    </subcellularLocation>
</comment>
<dbReference type="GO" id="GO:0005524">
    <property type="term" value="F:ATP binding"/>
    <property type="evidence" value="ECO:0007669"/>
    <property type="project" value="UniProtKB-KW"/>
</dbReference>
<evidence type="ECO:0000313" key="10">
    <source>
        <dbReference type="EMBL" id="MED5015928.1"/>
    </source>
</evidence>
<protein>
    <submittedName>
        <fullName evidence="10">ABC transporter ATP-binding protein</fullName>
    </submittedName>
</protein>
<name>A0ABU6PM33_9BACL</name>
<evidence type="ECO:0000259" key="8">
    <source>
        <dbReference type="PROSITE" id="PS50893"/>
    </source>
</evidence>
<dbReference type="SMART" id="SM00382">
    <property type="entry name" value="AAA"/>
    <property type="match status" value="1"/>
</dbReference>
<evidence type="ECO:0000256" key="3">
    <source>
        <dbReference type="ARBA" id="ARBA00022741"/>
    </source>
</evidence>
<keyword evidence="11" id="KW-1185">Reference proteome</keyword>
<dbReference type="CDD" id="cd18550">
    <property type="entry name" value="ABC_6TM_exporter_like"/>
    <property type="match status" value="1"/>
</dbReference>
<evidence type="ECO:0000313" key="11">
    <source>
        <dbReference type="Proteomes" id="UP001343257"/>
    </source>
</evidence>
<keyword evidence="6 7" id="KW-0472">Membrane</keyword>
<dbReference type="SUPFAM" id="SSF52540">
    <property type="entry name" value="P-loop containing nucleoside triphosphate hydrolases"/>
    <property type="match status" value="1"/>
</dbReference>
<evidence type="ECO:0000256" key="5">
    <source>
        <dbReference type="ARBA" id="ARBA00022989"/>
    </source>
</evidence>
<evidence type="ECO:0000256" key="1">
    <source>
        <dbReference type="ARBA" id="ARBA00004651"/>
    </source>
</evidence>
<feature type="transmembrane region" description="Helical" evidence="7">
    <location>
        <begin position="170"/>
        <end position="200"/>
    </location>
</feature>
<feature type="transmembrane region" description="Helical" evidence="7">
    <location>
        <begin position="272"/>
        <end position="291"/>
    </location>
</feature>
<comment type="caution">
    <text evidence="10">The sequence shown here is derived from an EMBL/GenBank/DDBJ whole genome shotgun (WGS) entry which is preliminary data.</text>
</comment>
<feature type="domain" description="ABC transporter" evidence="8">
    <location>
        <begin position="368"/>
        <end position="602"/>
    </location>
</feature>
<evidence type="ECO:0000256" key="6">
    <source>
        <dbReference type="ARBA" id="ARBA00023136"/>
    </source>
</evidence>
<keyword evidence="3" id="KW-0547">Nucleotide-binding</keyword>
<keyword evidence="4 10" id="KW-0067">ATP-binding</keyword>
<dbReference type="PANTHER" id="PTHR43394">
    <property type="entry name" value="ATP-DEPENDENT PERMEASE MDL1, MITOCHONDRIAL"/>
    <property type="match status" value="1"/>
</dbReference>
<dbReference type="EMBL" id="JARTLD010000003">
    <property type="protein sequence ID" value="MED5015928.1"/>
    <property type="molecule type" value="Genomic_DNA"/>
</dbReference>
<dbReference type="InterPro" id="IPR039421">
    <property type="entry name" value="Type_1_exporter"/>
</dbReference>
<organism evidence="10 11">
    <name type="scientific">Paenibacillus chibensis</name>
    <dbReference type="NCBI Taxonomy" id="59846"/>
    <lineage>
        <taxon>Bacteria</taxon>
        <taxon>Bacillati</taxon>
        <taxon>Bacillota</taxon>
        <taxon>Bacilli</taxon>
        <taxon>Bacillales</taxon>
        <taxon>Paenibacillaceae</taxon>
        <taxon>Paenibacillus</taxon>
    </lineage>
</organism>
<keyword evidence="5 7" id="KW-1133">Transmembrane helix</keyword>
<feature type="transmembrane region" description="Helical" evidence="7">
    <location>
        <begin position="43"/>
        <end position="63"/>
    </location>
</feature>
<evidence type="ECO:0000256" key="4">
    <source>
        <dbReference type="ARBA" id="ARBA00022840"/>
    </source>
</evidence>
<dbReference type="RefSeq" id="WP_328274739.1">
    <property type="nucleotide sequence ID" value="NZ_JARTLD010000003.1"/>
</dbReference>
<feature type="domain" description="ABC transmembrane type-1" evidence="9">
    <location>
        <begin position="49"/>
        <end position="332"/>
    </location>
</feature>
<reference evidence="10 11" key="1">
    <citation type="submission" date="2023-03" db="EMBL/GenBank/DDBJ databases">
        <title>Bacillus Genome Sequencing.</title>
        <authorList>
            <person name="Dunlap C."/>
        </authorList>
    </citation>
    <scope>NUCLEOTIDE SEQUENCE [LARGE SCALE GENOMIC DNA]</scope>
    <source>
        <strain evidence="10 11">NRS-52</strain>
    </source>
</reference>
<dbReference type="InterPro" id="IPR017871">
    <property type="entry name" value="ABC_transporter-like_CS"/>
</dbReference>